<dbReference type="Gene3D" id="1.25.40.20">
    <property type="entry name" value="Ankyrin repeat-containing domain"/>
    <property type="match status" value="1"/>
</dbReference>
<feature type="repeat" description="ANK" evidence="1">
    <location>
        <begin position="59"/>
        <end position="91"/>
    </location>
</feature>
<dbReference type="InterPro" id="IPR040843">
    <property type="entry name" value="RAMA"/>
</dbReference>
<dbReference type="PROSITE" id="PS50297">
    <property type="entry name" value="ANK_REP_REGION"/>
    <property type="match status" value="2"/>
</dbReference>
<dbReference type="AlphaFoldDB" id="A0A8D2IL32"/>
<keyword evidence="1" id="KW-0040">ANK repeat</keyword>
<dbReference type="SUPFAM" id="SSF48403">
    <property type="entry name" value="Ankyrin repeat"/>
    <property type="match status" value="1"/>
</dbReference>
<feature type="repeat" description="ANK" evidence="1">
    <location>
        <begin position="1"/>
        <end position="25"/>
    </location>
</feature>
<dbReference type="PROSITE" id="PS50088">
    <property type="entry name" value="ANK_REPEAT"/>
    <property type="match status" value="3"/>
</dbReference>
<evidence type="ECO:0000313" key="3">
    <source>
        <dbReference type="Ensembl" id="ENSVKKP00000001964.1"/>
    </source>
</evidence>
<dbReference type="SMART" id="SM00248">
    <property type="entry name" value="ANK"/>
    <property type="match status" value="2"/>
</dbReference>
<keyword evidence="4" id="KW-1185">Reference proteome</keyword>
<evidence type="ECO:0000313" key="4">
    <source>
        <dbReference type="Proteomes" id="UP000694545"/>
    </source>
</evidence>
<evidence type="ECO:0000259" key="2">
    <source>
        <dbReference type="Pfam" id="PF18755"/>
    </source>
</evidence>
<sequence>AAIKGDLSLVKSLIASGACVNQKDNAGWTAIHEASNRGFTEIIAELLKAGADVNSKNLDGILPIHDAVSGNHFEAVQLLLLHGANPNELDNCAKNALDEAACSKMKELLKSHGASETRVTPCMSNEHKSINKILQDIKEKQDRLLLFEVKTQRDAGVYIQDLSQIQNILNAVLAKQKSERDDLAKKYRASAESFKQGVLRKQLVKLVSTQKSLLVMAQKQKELGQKIQKYKNMKGVCSRKQVQSTLGACESSNTVTSKRVACPDSDTGLETSWVMESRFLEQDPNQHPNRSLNISGGNGEAINEKEVSPQSLVIEDQLGEYNIVEIVNSKSSDPPHQATLPSDLVVCCSQPPYLEEIDFISVASQGKKVPNATPRICTLNSSVVGSVSVDNINPLSTKAQHVSTNGPLQQCSNINAASHMQPVLELESTHPATHQKNIVTNNRISLNANLEPTGTVFHAVKQLNPKASRRKRNQLLDLLDQGKIKPGDDVLEFVLQNSKHNASLLENGKIRTGNSTVYQNPTQWIKALLGNDITVSWKYVCNKVGSSLFCYEMLCFMFLTDSSYQLNSSRKHRRFLQFSRIVLIKDEEFLPCHIMKQYWDFYVSCKNFGF</sequence>
<dbReference type="Pfam" id="PF12796">
    <property type="entry name" value="Ank_2"/>
    <property type="match status" value="1"/>
</dbReference>
<protein>
    <recommendedName>
        <fullName evidence="2">RAMA domain-containing protein</fullName>
    </recommendedName>
</protein>
<proteinExistence type="predicted"/>
<dbReference type="PANTHER" id="PTHR24176:SF14">
    <property type="entry name" value="ANKYRIN REPEAT DOMAIN-CONTAINING PROTEIN 31"/>
    <property type="match status" value="1"/>
</dbReference>
<dbReference type="InterPro" id="IPR042334">
    <property type="entry name" value="ANKRD31"/>
</dbReference>
<reference evidence="3" key="2">
    <citation type="submission" date="2025-09" db="UniProtKB">
        <authorList>
            <consortium name="Ensembl"/>
        </authorList>
    </citation>
    <scope>IDENTIFICATION</scope>
</reference>
<feature type="repeat" description="ANK" evidence="1">
    <location>
        <begin position="26"/>
        <end position="58"/>
    </location>
</feature>
<dbReference type="PANTHER" id="PTHR24176">
    <property type="entry name" value="ANKYRIN REPEAT DOMAIN-CONTAINING PROTEIN 31-RELATED"/>
    <property type="match status" value="1"/>
</dbReference>
<dbReference type="OMA" id="GHQMKSY"/>
<reference evidence="3" key="1">
    <citation type="submission" date="2025-08" db="UniProtKB">
        <authorList>
            <consortium name="Ensembl"/>
        </authorList>
    </citation>
    <scope>IDENTIFICATION</scope>
</reference>
<dbReference type="Ensembl" id="ENSVKKT00000002028.1">
    <property type="protein sequence ID" value="ENSVKKP00000001964.1"/>
    <property type="gene ID" value="ENSVKKG00000001596.1"/>
</dbReference>
<dbReference type="InterPro" id="IPR002110">
    <property type="entry name" value="Ankyrin_rpt"/>
</dbReference>
<dbReference type="InterPro" id="IPR036770">
    <property type="entry name" value="Ankyrin_rpt-contain_sf"/>
</dbReference>
<evidence type="ECO:0000256" key="1">
    <source>
        <dbReference type="PROSITE-ProRule" id="PRU00023"/>
    </source>
</evidence>
<feature type="domain" description="RAMA" evidence="2">
    <location>
        <begin position="466"/>
        <end position="539"/>
    </location>
</feature>
<name>A0A8D2IL32_VARKO</name>
<organism evidence="3 4">
    <name type="scientific">Varanus komodoensis</name>
    <name type="common">Komodo dragon</name>
    <dbReference type="NCBI Taxonomy" id="61221"/>
    <lineage>
        <taxon>Eukaryota</taxon>
        <taxon>Metazoa</taxon>
        <taxon>Chordata</taxon>
        <taxon>Craniata</taxon>
        <taxon>Vertebrata</taxon>
        <taxon>Euteleostomi</taxon>
        <taxon>Lepidosauria</taxon>
        <taxon>Squamata</taxon>
        <taxon>Bifurcata</taxon>
        <taxon>Unidentata</taxon>
        <taxon>Episquamata</taxon>
        <taxon>Toxicofera</taxon>
        <taxon>Anguimorpha</taxon>
        <taxon>Paleoanguimorpha</taxon>
        <taxon>Varanoidea</taxon>
        <taxon>Varanidae</taxon>
        <taxon>Varanus</taxon>
    </lineage>
</organism>
<accession>A0A8D2IL32</accession>
<dbReference type="Pfam" id="PF18755">
    <property type="entry name" value="RAMA"/>
    <property type="match status" value="1"/>
</dbReference>
<dbReference type="Proteomes" id="UP000694545">
    <property type="component" value="Unplaced"/>
</dbReference>